<organism evidence="1 2">
    <name type="scientific">Setomelanomma holmii</name>
    <dbReference type="NCBI Taxonomy" id="210430"/>
    <lineage>
        <taxon>Eukaryota</taxon>
        <taxon>Fungi</taxon>
        <taxon>Dikarya</taxon>
        <taxon>Ascomycota</taxon>
        <taxon>Pezizomycotina</taxon>
        <taxon>Dothideomycetes</taxon>
        <taxon>Pleosporomycetidae</taxon>
        <taxon>Pleosporales</taxon>
        <taxon>Pleosporineae</taxon>
        <taxon>Phaeosphaeriaceae</taxon>
        <taxon>Setomelanomma</taxon>
    </lineage>
</organism>
<comment type="caution">
    <text evidence="1">The sequence shown here is derived from an EMBL/GenBank/DDBJ whole genome shotgun (WGS) entry which is preliminary data.</text>
</comment>
<keyword evidence="2" id="KW-1185">Reference proteome</keyword>
<evidence type="ECO:0000313" key="1">
    <source>
        <dbReference type="EMBL" id="KAF2025198.1"/>
    </source>
</evidence>
<dbReference type="PANTHER" id="PTHR47657:SF13">
    <property type="entry name" value="ZN(2)-C6 FUNGAL-TYPE DOMAIN-CONTAINING PROTEIN-RELATED"/>
    <property type="match status" value="1"/>
</dbReference>
<dbReference type="EMBL" id="ML978272">
    <property type="protein sequence ID" value="KAF2025198.1"/>
    <property type="molecule type" value="Genomic_DNA"/>
</dbReference>
<dbReference type="InterPro" id="IPR052400">
    <property type="entry name" value="Zn2-C6_fungal_TF"/>
</dbReference>
<sequence length="253" mass="29025">MDDVALSHQHVVHLMFAPTALQLSRCRPKRAETALLRVIPEMANITSDNCDAVLSSAQLICFVNWAKGPQPGEYLAFGDHGRSDWLVMFCGVWTTLNSLARQNFTKTYAPDLRTKGRSLPPMMKPDGYEEQLSDLRDHVLAVIEPSGGDVNVCAVDDLTECYASRYDGVNGELHVSFVWLYRMPDLFLDRLQGRDPTALIIYAHFVVLMHEMERFWYLKGWTHHVMSGIFHTLDREHIAWIRWPRARVEWVAP</sequence>
<protein>
    <submittedName>
        <fullName evidence="1">Uncharacterized protein</fullName>
    </submittedName>
</protein>
<name>A0A9P4GYF5_9PLEO</name>
<dbReference type="OrthoDB" id="416217at2759"/>
<dbReference type="PANTHER" id="PTHR47657">
    <property type="entry name" value="STEROL REGULATORY ELEMENT-BINDING PROTEIN ECM22"/>
    <property type="match status" value="1"/>
</dbReference>
<gene>
    <name evidence="1" type="ORF">EK21DRAFT_104143</name>
</gene>
<proteinExistence type="predicted"/>
<reference evidence="1" key="1">
    <citation type="journal article" date="2020" name="Stud. Mycol.">
        <title>101 Dothideomycetes genomes: a test case for predicting lifestyles and emergence of pathogens.</title>
        <authorList>
            <person name="Haridas S."/>
            <person name="Albert R."/>
            <person name="Binder M."/>
            <person name="Bloem J."/>
            <person name="Labutti K."/>
            <person name="Salamov A."/>
            <person name="Andreopoulos B."/>
            <person name="Baker S."/>
            <person name="Barry K."/>
            <person name="Bills G."/>
            <person name="Bluhm B."/>
            <person name="Cannon C."/>
            <person name="Castanera R."/>
            <person name="Culley D."/>
            <person name="Daum C."/>
            <person name="Ezra D."/>
            <person name="Gonzalez J."/>
            <person name="Henrissat B."/>
            <person name="Kuo A."/>
            <person name="Liang C."/>
            <person name="Lipzen A."/>
            <person name="Lutzoni F."/>
            <person name="Magnuson J."/>
            <person name="Mondo S."/>
            <person name="Nolan M."/>
            <person name="Ohm R."/>
            <person name="Pangilinan J."/>
            <person name="Park H.-J."/>
            <person name="Ramirez L."/>
            <person name="Alfaro M."/>
            <person name="Sun H."/>
            <person name="Tritt A."/>
            <person name="Yoshinaga Y."/>
            <person name="Zwiers L.-H."/>
            <person name="Turgeon B."/>
            <person name="Goodwin S."/>
            <person name="Spatafora J."/>
            <person name="Crous P."/>
            <person name="Grigoriev I."/>
        </authorList>
    </citation>
    <scope>NUCLEOTIDE SEQUENCE</scope>
    <source>
        <strain evidence="1">CBS 110217</strain>
    </source>
</reference>
<accession>A0A9P4GYF5</accession>
<dbReference type="GO" id="GO:0000981">
    <property type="term" value="F:DNA-binding transcription factor activity, RNA polymerase II-specific"/>
    <property type="evidence" value="ECO:0007669"/>
    <property type="project" value="TreeGrafter"/>
</dbReference>
<dbReference type="AlphaFoldDB" id="A0A9P4GYF5"/>
<evidence type="ECO:0000313" key="2">
    <source>
        <dbReference type="Proteomes" id="UP000799777"/>
    </source>
</evidence>
<dbReference type="Proteomes" id="UP000799777">
    <property type="component" value="Unassembled WGS sequence"/>
</dbReference>